<comment type="subcellular location">
    <subcellularLocation>
        <location evidence="1">Membrane</location>
        <topology evidence="1">Multi-pass membrane protein</topology>
    </subcellularLocation>
</comment>
<evidence type="ECO:0000256" key="1">
    <source>
        <dbReference type="ARBA" id="ARBA00004141"/>
    </source>
</evidence>
<dbReference type="Proteomes" id="UP000799772">
    <property type="component" value="Unassembled WGS sequence"/>
</dbReference>
<feature type="transmembrane region" description="Helical" evidence="6">
    <location>
        <begin position="246"/>
        <end position="270"/>
    </location>
</feature>
<feature type="region of interest" description="Disordered" evidence="5">
    <location>
        <begin position="1"/>
        <end position="43"/>
    </location>
</feature>
<feature type="transmembrane region" description="Helical" evidence="6">
    <location>
        <begin position="84"/>
        <end position="102"/>
    </location>
</feature>
<feature type="transmembrane region" description="Helical" evidence="6">
    <location>
        <begin position="444"/>
        <end position="467"/>
    </location>
</feature>
<keyword evidence="9" id="KW-1185">Reference proteome</keyword>
<dbReference type="FunFam" id="1.20.1250.20:FF:000786">
    <property type="entry name" value="MFS multidrug transporter, putative"/>
    <property type="match status" value="1"/>
</dbReference>
<evidence type="ECO:0000313" key="9">
    <source>
        <dbReference type="Proteomes" id="UP000799772"/>
    </source>
</evidence>
<evidence type="ECO:0000256" key="2">
    <source>
        <dbReference type="ARBA" id="ARBA00022692"/>
    </source>
</evidence>
<name>A0A9P4IDJ5_9PEZI</name>
<evidence type="ECO:0000256" key="6">
    <source>
        <dbReference type="SAM" id="Phobius"/>
    </source>
</evidence>
<evidence type="ECO:0000256" key="4">
    <source>
        <dbReference type="ARBA" id="ARBA00023136"/>
    </source>
</evidence>
<evidence type="ECO:0000313" key="8">
    <source>
        <dbReference type="EMBL" id="KAF2099620.1"/>
    </source>
</evidence>
<dbReference type="EMBL" id="ML978125">
    <property type="protein sequence ID" value="KAF2099620.1"/>
    <property type="molecule type" value="Genomic_DNA"/>
</dbReference>
<feature type="transmembrane region" description="Helical" evidence="6">
    <location>
        <begin position="317"/>
        <end position="338"/>
    </location>
</feature>
<evidence type="ECO:0000256" key="5">
    <source>
        <dbReference type="SAM" id="MobiDB-lite"/>
    </source>
</evidence>
<dbReference type="AlphaFoldDB" id="A0A9P4IDJ5"/>
<feature type="transmembrane region" description="Helical" evidence="6">
    <location>
        <begin position="51"/>
        <end position="72"/>
    </location>
</feature>
<dbReference type="PANTHER" id="PTHR23501:SF59">
    <property type="entry name" value="MAJOR FACILITATOR SUPERFAMILY (MFS) PROFILE DOMAIN-CONTAINING PROTEIN-RELATED"/>
    <property type="match status" value="1"/>
</dbReference>
<feature type="transmembrane region" description="Helical" evidence="6">
    <location>
        <begin position="409"/>
        <end position="432"/>
    </location>
</feature>
<keyword evidence="4 6" id="KW-0472">Membrane</keyword>
<dbReference type="GO" id="GO:0005886">
    <property type="term" value="C:plasma membrane"/>
    <property type="evidence" value="ECO:0007669"/>
    <property type="project" value="TreeGrafter"/>
</dbReference>
<dbReference type="Gene3D" id="1.20.1250.20">
    <property type="entry name" value="MFS general substrate transporter like domains"/>
    <property type="match status" value="1"/>
</dbReference>
<dbReference type="InterPro" id="IPR036259">
    <property type="entry name" value="MFS_trans_sf"/>
</dbReference>
<dbReference type="PROSITE" id="PS50850">
    <property type="entry name" value="MFS"/>
    <property type="match status" value="1"/>
</dbReference>
<feature type="transmembrane region" description="Helical" evidence="6">
    <location>
        <begin position="180"/>
        <end position="198"/>
    </location>
</feature>
<organism evidence="8 9">
    <name type="scientific">Rhizodiscina lignyota</name>
    <dbReference type="NCBI Taxonomy" id="1504668"/>
    <lineage>
        <taxon>Eukaryota</taxon>
        <taxon>Fungi</taxon>
        <taxon>Dikarya</taxon>
        <taxon>Ascomycota</taxon>
        <taxon>Pezizomycotina</taxon>
        <taxon>Dothideomycetes</taxon>
        <taxon>Pleosporomycetidae</taxon>
        <taxon>Aulographales</taxon>
        <taxon>Rhizodiscinaceae</taxon>
        <taxon>Rhizodiscina</taxon>
    </lineage>
</organism>
<accession>A0A9P4IDJ5</accession>
<sequence>MSSPPLQTPLDGASTTSDTANNAVEPPSPSAEPSEKSSENSSVSEEFNPDWRFVVAFSSLSVITLMAALDATSLSVALAKMARVLNGTAIEAFWAGTSFLLTSTVFQPPIGAFSHIFGRKPMIYVSLVFFGAGAIVAALANNFTVILVGRTIQGIGGGGVISLTEIVVTDLVPLRERGKWMGMVSSMWSLGTVIGPLLGGGFSQNVTWRWIFWINLPFIGVATFMFIFFLKLNFIPGSFLTKLRRVDWIGAVVFVAATTGFLVPLSWGGIMYSWTFWRTLLPLILCGAGLVAFIIYEEYVPAEPLIRTVVFKNRTAAVTYFETFIHGLVLWCTLYYLPLYFEAVKGFNPILTGVALFPQTFTVAPAAMAAGFIIAYTGRYRWGIWSGWFLTTFGFGIMTYIKVDTSTPAWIFINLVPGFGTGILFSAMALAIQASSKNEDQAYAVNMFAFLRAFGQTVGVAIGGVIFQNSMKRKLETYPLLKSHAHEYAQDASSLVELIKAMPAGEEKSQLLESYVYALRIVWIVSCALAAVALVASLGTKGLPLDRALETEQGYVAKNKVPDAESRIPETEKKDTGI</sequence>
<dbReference type="InterPro" id="IPR011701">
    <property type="entry name" value="MFS"/>
</dbReference>
<feature type="transmembrane region" description="Helical" evidence="6">
    <location>
        <begin position="210"/>
        <end position="234"/>
    </location>
</feature>
<dbReference type="GO" id="GO:0022857">
    <property type="term" value="F:transmembrane transporter activity"/>
    <property type="evidence" value="ECO:0007669"/>
    <property type="project" value="InterPro"/>
</dbReference>
<feature type="transmembrane region" description="Helical" evidence="6">
    <location>
        <begin position="517"/>
        <end position="538"/>
    </location>
</feature>
<reference evidence="8" key="1">
    <citation type="journal article" date="2020" name="Stud. Mycol.">
        <title>101 Dothideomycetes genomes: a test case for predicting lifestyles and emergence of pathogens.</title>
        <authorList>
            <person name="Haridas S."/>
            <person name="Albert R."/>
            <person name="Binder M."/>
            <person name="Bloem J."/>
            <person name="Labutti K."/>
            <person name="Salamov A."/>
            <person name="Andreopoulos B."/>
            <person name="Baker S."/>
            <person name="Barry K."/>
            <person name="Bills G."/>
            <person name="Bluhm B."/>
            <person name="Cannon C."/>
            <person name="Castanera R."/>
            <person name="Culley D."/>
            <person name="Daum C."/>
            <person name="Ezra D."/>
            <person name="Gonzalez J."/>
            <person name="Henrissat B."/>
            <person name="Kuo A."/>
            <person name="Liang C."/>
            <person name="Lipzen A."/>
            <person name="Lutzoni F."/>
            <person name="Magnuson J."/>
            <person name="Mondo S."/>
            <person name="Nolan M."/>
            <person name="Ohm R."/>
            <person name="Pangilinan J."/>
            <person name="Park H.-J."/>
            <person name="Ramirez L."/>
            <person name="Alfaro M."/>
            <person name="Sun H."/>
            <person name="Tritt A."/>
            <person name="Yoshinaga Y."/>
            <person name="Zwiers L.-H."/>
            <person name="Turgeon B."/>
            <person name="Goodwin S."/>
            <person name="Spatafora J."/>
            <person name="Crous P."/>
            <person name="Grigoriev I."/>
        </authorList>
    </citation>
    <scope>NUCLEOTIDE SEQUENCE</scope>
    <source>
        <strain evidence="8">CBS 133067</strain>
    </source>
</reference>
<feature type="transmembrane region" description="Helical" evidence="6">
    <location>
        <begin position="276"/>
        <end position="296"/>
    </location>
</feature>
<dbReference type="PRINTS" id="PR01036">
    <property type="entry name" value="TCRTETB"/>
</dbReference>
<keyword evidence="2 6" id="KW-0812">Transmembrane</keyword>
<dbReference type="InterPro" id="IPR020846">
    <property type="entry name" value="MFS_dom"/>
</dbReference>
<dbReference type="Gene3D" id="1.20.1720.10">
    <property type="entry name" value="Multidrug resistance protein D"/>
    <property type="match status" value="1"/>
</dbReference>
<evidence type="ECO:0000256" key="3">
    <source>
        <dbReference type="ARBA" id="ARBA00022989"/>
    </source>
</evidence>
<comment type="caution">
    <text evidence="8">The sequence shown here is derived from an EMBL/GenBank/DDBJ whole genome shotgun (WGS) entry which is preliminary data.</text>
</comment>
<keyword evidence="3 6" id="KW-1133">Transmembrane helix</keyword>
<feature type="transmembrane region" description="Helical" evidence="6">
    <location>
        <begin position="122"/>
        <end position="140"/>
    </location>
</feature>
<feature type="transmembrane region" description="Helical" evidence="6">
    <location>
        <begin position="382"/>
        <end position="403"/>
    </location>
</feature>
<proteinExistence type="predicted"/>
<gene>
    <name evidence="8" type="ORF">NA57DRAFT_37531</name>
</gene>
<feature type="transmembrane region" description="Helical" evidence="6">
    <location>
        <begin position="350"/>
        <end position="375"/>
    </location>
</feature>
<evidence type="ECO:0000259" key="7">
    <source>
        <dbReference type="PROSITE" id="PS50850"/>
    </source>
</evidence>
<dbReference type="Pfam" id="PF07690">
    <property type="entry name" value="MFS_1"/>
    <property type="match status" value="1"/>
</dbReference>
<dbReference type="SUPFAM" id="SSF103473">
    <property type="entry name" value="MFS general substrate transporter"/>
    <property type="match status" value="1"/>
</dbReference>
<feature type="domain" description="Major facilitator superfamily (MFS) profile" evidence="7">
    <location>
        <begin position="56"/>
        <end position="545"/>
    </location>
</feature>
<dbReference type="OrthoDB" id="2351791at2759"/>
<dbReference type="FunFam" id="1.20.1720.10:FF:000018">
    <property type="entry name" value="Putative MFS multidrug transporter"/>
    <property type="match status" value="1"/>
</dbReference>
<dbReference type="PANTHER" id="PTHR23501">
    <property type="entry name" value="MAJOR FACILITATOR SUPERFAMILY"/>
    <property type="match status" value="1"/>
</dbReference>
<protein>
    <submittedName>
        <fullName evidence="8">MFS general substrate transporter</fullName>
    </submittedName>
</protein>